<accession>A0ABS5QFA7</accession>
<sequence length="114" mass="12824">MDHAVVARHAAGSQSWNKQTINSLLLSNDRAVERALCRLHDSQTQHEQTINRAKAHNNAGFTAPDAPALSPLAAKVKRGWRLYPRELAVARALDDKGYCRLAKYWRQLLTHNSN</sequence>
<evidence type="ECO:0000313" key="1">
    <source>
        <dbReference type="EMBL" id="MBS7812385.1"/>
    </source>
</evidence>
<dbReference type="Proteomes" id="UP000766336">
    <property type="component" value="Unassembled WGS sequence"/>
</dbReference>
<keyword evidence="2" id="KW-1185">Reference proteome</keyword>
<reference evidence="1 2" key="1">
    <citation type="submission" date="2021-05" db="EMBL/GenBank/DDBJ databases">
        <title>Roseococcus sp. XZZS9, whole genome shotgun sequencing project.</title>
        <authorList>
            <person name="Zhao G."/>
            <person name="Shen L."/>
        </authorList>
    </citation>
    <scope>NUCLEOTIDE SEQUENCE [LARGE SCALE GENOMIC DNA]</scope>
    <source>
        <strain evidence="1 2">XZZS9</strain>
    </source>
</reference>
<name>A0ABS5QFA7_9PROT</name>
<dbReference type="RefSeq" id="WP_213671093.1">
    <property type="nucleotide sequence ID" value="NZ_JAHCDA010000003.1"/>
</dbReference>
<evidence type="ECO:0000313" key="2">
    <source>
        <dbReference type="Proteomes" id="UP000766336"/>
    </source>
</evidence>
<evidence type="ECO:0008006" key="3">
    <source>
        <dbReference type="Google" id="ProtNLM"/>
    </source>
</evidence>
<gene>
    <name evidence="1" type="ORF">KHU32_15650</name>
</gene>
<comment type="caution">
    <text evidence="1">The sequence shown here is derived from an EMBL/GenBank/DDBJ whole genome shotgun (WGS) entry which is preliminary data.</text>
</comment>
<protein>
    <recommendedName>
        <fullName evidence="3">Transposase</fullName>
    </recommendedName>
</protein>
<proteinExistence type="predicted"/>
<organism evidence="1 2">
    <name type="scientific">Roseococcus pinisoli</name>
    <dbReference type="NCBI Taxonomy" id="2835040"/>
    <lineage>
        <taxon>Bacteria</taxon>
        <taxon>Pseudomonadati</taxon>
        <taxon>Pseudomonadota</taxon>
        <taxon>Alphaproteobacteria</taxon>
        <taxon>Acetobacterales</taxon>
        <taxon>Roseomonadaceae</taxon>
        <taxon>Roseococcus</taxon>
    </lineage>
</organism>
<dbReference type="EMBL" id="JAHCDA010000003">
    <property type="protein sequence ID" value="MBS7812385.1"/>
    <property type="molecule type" value="Genomic_DNA"/>
</dbReference>